<feature type="region of interest" description="Disordered" evidence="1">
    <location>
        <begin position="129"/>
        <end position="196"/>
    </location>
</feature>
<evidence type="ECO:0000256" key="1">
    <source>
        <dbReference type="SAM" id="MobiDB-lite"/>
    </source>
</evidence>
<organism evidence="2 3">
    <name type="scientific">Mycena belliarum</name>
    <dbReference type="NCBI Taxonomy" id="1033014"/>
    <lineage>
        <taxon>Eukaryota</taxon>
        <taxon>Fungi</taxon>
        <taxon>Dikarya</taxon>
        <taxon>Basidiomycota</taxon>
        <taxon>Agaricomycotina</taxon>
        <taxon>Agaricomycetes</taxon>
        <taxon>Agaricomycetidae</taxon>
        <taxon>Agaricales</taxon>
        <taxon>Marasmiineae</taxon>
        <taxon>Mycenaceae</taxon>
        <taxon>Mycena</taxon>
    </lineage>
</organism>
<dbReference type="EMBL" id="JARJCN010000233">
    <property type="protein sequence ID" value="KAJ7062421.1"/>
    <property type="molecule type" value="Genomic_DNA"/>
</dbReference>
<evidence type="ECO:0000313" key="3">
    <source>
        <dbReference type="Proteomes" id="UP001222325"/>
    </source>
</evidence>
<comment type="caution">
    <text evidence="2">The sequence shown here is derived from an EMBL/GenBank/DDBJ whole genome shotgun (WGS) entry which is preliminary data.</text>
</comment>
<gene>
    <name evidence="2" type="ORF">B0H15DRAFT_277463</name>
</gene>
<proteinExistence type="predicted"/>
<sequence>MGTGPGKRLLPARTRRGPCWEGKCRSVRRSSSPCRPYHPPATRHVAAVLGRSAAQRTRRRPWFWARLTVSCGSRGAEDVRLEHTRSERCPVRAPPFRPLPSAVSCPSQDLIRARVCPGVVLVRPASNDAVLPPSRTRAPHITPKTAPSPRTRAASDPPTQSRARSHPPPRDRSRSATSLPLARTSVHPQRRRRPAF</sequence>
<evidence type="ECO:0000313" key="2">
    <source>
        <dbReference type="EMBL" id="KAJ7062421.1"/>
    </source>
</evidence>
<dbReference type="Proteomes" id="UP001222325">
    <property type="component" value="Unassembled WGS sequence"/>
</dbReference>
<accession>A0AAD6TJX7</accession>
<reference evidence="2" key="1">
    <citation type="submission" date="2023-03" db="EMBL/GenBank/DDBJ databases">
        <title>Massive genome expansion in bonnet fungi (Mycena s.s.) driven by repeated elements and novel gene families across ecological guilds.</title>
        <authorList>
            <consortium name="Lawrence Berkeley National Laboratory"/>
            <person name="Harder C.B."/>
            <person name="Miyauchi S."/>
            <person name="Viragh M."/>
            <person name="Kuo A."/>
            <person name="Thoen E."/>
            <person name="Andreopoulos B."/>
            <person name="Lu D."/>
            <person name="Skrede I."/>
            <person name="Drula E."/>
            <person name="Henrissat B."/>
            <person name="Morin E."/>
            <person name="Kohler A."/>
            <person name="Barry K."/>
            <person name="LaButti K."/>
            <person name="Morin E."/>
            <person name="Salamov A."/>
            <person name="Lipzen A."/>
            <person name="Mereny Z."/>
            <person name="Hegedus B."/>
            <person name="Baldrian P."/>
            <person name="Stursova M."/>
            <person name="Weitz H."/>
            <person name="Taylor A."/>
            <person name="Grigoriev I.V."/>
            <person name="Nagy L.G."/>
            <person name="Martin F."/>
            <person name="Kauserud H."/>
        </authorList>
    </citation>
    <scope>NUCLEOTIDE SEQUENCE</scope>
    <source>
        <strain evidence="2">CBHHK173m</strain>
    </source>
</reference>
<dbReference type="AlphaFoldDB" id="A0AAD6TJX7"/>
<protein>
    <submittedName>
        <fullName evidence="2">Uncharacterized protein</fullName>
    </submittedName>
</protein>
<keyword evidence="3" id="KW-1185">Reference proteome</keyword>
<name>A0AAD6TJX7_9AGAR</name>